<dbReference type="AlphaFoldDB" id="A0A399T3J1"/>
<keyword evidence="2" id="KW-1185">Reference proteome</keyword>
<protein>
    <submittedName>
        <fullName evidence="1">Uncharacterized protein</fullName>
    </submittedName>
</protein>
<comment type="caution">
    <text evidence="1">The sequence shown here is derived from an EMBL/GenBank/DDBJ whole genome shotgun (WGS) entry which is preliminary data.</text>
</comment>
<dbReference type="InterPro" id="IPR005361">
    <property type="entry name" value="UPF0158"/>
</dbReference>
<dbReference type="EMBL" id="QWGR01000001">
    <property type="protein sequence ID" value="RIJ50418.1"/>
    <property type="molecule type" value="Genomic_DNA"/>
</dbReference>
<name>A0A399T3J1_9BACT</name>
<dbReference type="OrthoDB" id="961309at2"/>
<evidence type="ECO:0000313" key="1">
    <source>
        <dbReference type="EMBL" id="RIJ50418.1"/>
    </source>
</evidence>
<accession>A0A399T3J1</accession>
<organism evidence="1 2">
    <name type="scientific">Maribellus luteus</name>
    <dbReference type="NCBI Taxonomy" id="2305463"/>
    <lineage>
        <taxon>Bacteria</taxon>
        <taxon>Pseudomonadati</taxon>
        <taxon>Bacteroidota</taxon>
        <taxon>Bacteroidia</taxon>
        <taxon>Marinilabiliales</taxon>
        <taxon>Prolixibacteraceae</taxon>
        <taxon>Maribellus</taxon>
    </lineage>
</organism>
<sequence length="187" mass="22120">MNKGQLQNEILAIIRTVFDNKKALEKIHTFLLTEIYEEPKPEEIPSKYKKAVSEIADGLSAGLICFFNPDTLEFEDIPKDLAYDPEEFEMMTGETFESAGLKHDEWNNCITIEPMESHDSFKIMEYFIDEVRDTNFQEKLINALNRRKPFANFKYLVENSDYRQKWFDFKQARYELYVWDVIKTGIS</sequence>
<dbReference type="Proteomes" id="UP000265926">
    <property type="component" value="Unassembled WGS sequence"/>
</dbReference>
<dbReference type="RefSeq" id="WP_119435888.1">
    <property type="nucleotide sequence ID" value="NZ_QWGR01000001.1"/>
</dbReference>
<dbReference type="Pfam" id="PF03682">
    <property type="entry name" value="UPF0158"/>
    <property type="match status" value="1"/>
</dbReference>
<evidence type="ECO:0000313" key="2">
    <source>
        <dbReference type="Proteomes" id="UP000265926"/>
    </source>
</evidence>
<proteinExistence type="predicted"/>
<reference evidence="1 2" key="1">
    <citation type="submission" date="2018-08" db="EMBL/GenBank/DDBJ databases">
        <title>Pallidiluteibacterium maritimus gen. nov., sp. nov., isolated from coastal sediment.</title>
        <authorList>
            <person name="Zhou L.Y."/>
        </authorList>
    </citation>
    <scope>NUCLEOTIDE SEQUENCE [LARGE SCALE GENOMIC DNA]</scope>
    <source>
        <strain evidence="1 2">XSD2</strain>
    </source>
</reference>
<gene>
    <name evidence="1" type="ORF">D1614_00300</name>
</gene>